<dbReference type="SUPFAM" id="SSF53649">
    <property type="entry name" value="Alkaline phosphatase-like"/>
    <property type="match status" value="1"/>
</dbReference>
<dbReference type="EC" id="3.1.6.1" evidence="6"/>
<gene>
    <name evidence="6" type="primary">atsA_12</name>
    <name evidence="6" type="ORF">SV7mr_08310</name>
</gene>
<dbReference type="InterPro" id="IPR050738">
    <property type="entry name" value="Sulfatase"/>
</dbReference>
<accession>A0A517SQD9</accession>
<dbReference type="GO" id="GO:0004065">
    <property type="term" value="F:arylsulfatase activity"/>
    <property type="evidence" value="ECO:0007669"/>
    <property type="project" value="UniProtKB-EC"/>
</dbReference>
<dbReference type="EMBL" id="CP036272">
    <property type="protein sequence ID" value="QDT58341.1"/>
    <property type="molecule type" value="Genomic_DNA"/>
</dbReference>
<comment type="similarity">
    <text evidence="1">Belongs to the sulfatase family.</text>
</comment>
<dbReference type="Pfam" id="PF00884">
    <property type="entry name" value="Sulfatase"/>
    <property type="match status" value="1"/>
</dbReference>
<evidence type="ECO:0000259" key="5">
    <source>
        <dbReference type="Pfam" id="PF00884"/>
    </source>
</evidence>
<dbReference type="InterPro" id="IPR024607">
    <property type="entry name" value="Sulfatase_CS"/>
</dbReference>
<dbReference type="GO" id="GO:0046872">
    <property type="term" value="F:metal ion binding"/>
    <property type="evidence" value="ECO:0007669"/>
    <property type="project" value="UniProtKB-KW"/>
</dbReference>
<keyword evidence="7" id="KW-1185">Reference proteome</keyword>
<dbReference type="AlphaFoldDB" id="A0A517SQD9"/>
<evidence type="ECO:0000256" key="1">
    <source>
        <dbReference type="ARBA" id="ARBA00008779"/>
    </source>
</evidence>
<dbReference type="InterPro" id="IPR000917">
    <property type="entry name" value="Sulfatase_N"/>
</dbReference>
<evidence type="ECO:0000256" key="2">
    <source>
        <dbReference type="ARBA" id="ARBA00022723"/>
    </source>
</evidence>
<proteinExistence type="inferred from homology"/>
<dbReference type="PANTHER" id="PTHR42693:SF53">
    <property type="entry name" value="ENDO-4-O-SULFATASE"/>
    <property type="match status" value="1"/>
</dbReference>
<dbReference type="InterPro" id="IPR017850">
    <property type="entry name" value="Alkaline_phosphatase_core_sf"/>
</dbReference>
<evidence type="ECO:0000313" key="6">
    <source>
        <dbReference type="EMBL" id="QDT58341.1"/>
    </source>
</evidence>
<sequence>MPIVLSFLARTPLVIATVLMCLLSQSLLQAQQNQRPPNIVVILADDMGYGDLGCMGSQTLETPNLDQLAAAGVLCRHAYVASSVCSPSRAGLMTGRDPRRFGYEGNLNASANSYATRPELLGLPTGEQTLADQLKSAGYATALIGKWHLGTGEAFHPNQRGFDHFCGMLGGSHSYFPLNGRNSIERNGTPVTEFSSEYITDFFTDEGLRFIDWQSEQQPKQPWFVFFSYNAPHTPMQALPNDLERFSHITDKKRRTYAAMVYALDRNVGRIRQSLEDSGQWDNTLLVFFSDNGGATSNASWNGPLRGAKGTMREGGIRIPMIWTWPKQFQAGQVCKSVISSLDLMPTFMSAAGSQPLPLNDPPSHQDARNRKRMVELAGPYDGIDVLPQLTDVSLDSQRRLHWRLQGQAAILFGKHKLVRLSHRPAELFDVGKDIAEANNKRQTHHAEFEEMFEALGTWESTLPTVPLWGSSPVWSGVSAEHYDSLNPRPEPSSPQ</sequence>
<evidence type="ECO:0000313" key="7">
    <source>
        <dbReference type="Proteomes" id="UP000315003"/>
    </source>
</evidence>
<name>A0A517SQD9_9BACT</name>
<dbReference type="PANTHER" id="PTHR42693">
    <property type="entry name" value="ARYLSULFATASE FAMILY MEMBER"/>
    <property type="match status" value="1"/>
</dbReference>
<feature type="domain" description="Sulfatase N-terminal" evidence="5">
    <location>
        <begin position="37"/>
        <end position="353"/>
    </location>
</feature>
<reference evidence="6 7" key="1">
    <citation type="submission" date="2019-02" db="EMBL/GenBank/DDBJ databases">
        <title>Deep-cultivation of Planctomycetes and their phenomic and genomic characterization uncovers novel biology.</title>
        <authorList>
            <person name="Wiegand S."/>
            <person name="Jogler M."/>
            <person name="Boedeker C."/>
            <person name="Pinto D."/>
            <person name="Vollmers J."/>
            <person name="Rivas-Marin E."/>
            <person name="Kohn T."/>
            <person name="Peeters S.H."/>
            <person name="Heuer A."/>
            <person name="Rast P."/>
            <person name="Oberbeckmann S."/>
            <person name="Bunk B."/>
            <person name="Jeske O."/>
            <person name="Meyerdierks A."/>
            <person name="Storesund J.E."/>
            <person name="Kallscheuer N."/>
            <person name="Luecker S."/>
            <person name="Lage O.M."/>
            <person name="Pohl T."/>
            <person name="Merkel B.J."/>
            <person name="Hornburger P."/>
            <person name="Mueller R.-W."/>
            <person name="Bruemmer F."/>
            <person name="Labrenz M."/>
            <person name="Spormann A.M."/>
            <person name="Op den Camp H."/>
            <person name="Overmann J."/>
            <person name="Amann R."/>
            <person name="Jetten M.S.M."/>
            <person name="Mascher T."/>
            <person name="Medema M.H."/>
            <person name="Devos D.P."/>
            <person name="Kaster A.-K."/>
            <person name="Ovreas L."/>
            <person name="Rohde M."/>
            <person name="Galperin M.Y."/>
            <person name="Jogler C."/>
        </authorList>
    </citation>
    <scope>NUCLEOTIDE SEQUENCE [LARGE SCALE GENOMIC DNA]</scope>
    <source>
        <strain evidence="6 7">SV_7m_r</strain>
    </source>
</reference>
<dbReference type="Gene3D" id="3.40.720.10">
    <property type="entry name" value="Alkaline Phosphatase, subunit A"/>
    <property type="match status" value="1"/>
</dbReference>
<dbReference type="Gene3D" id="3.30.1120.10">
    <property type="match status" value="1"/>
</dbReference>
<dbReference type="PROSITE" id="PS00149">
    <property type="entry name" value="SULFATASE_2"/>
    <property type="match status" value="1"/>
</dbReference>
<keyword evidence="3 6" id="KW-0378">Hydrolase</keyword>
<keyword evidence="2" id="KW-0479">Metal-binding</keyword>
<evidence type="ECO:0000256" key="3">
    <source>
        <dbReference type="ARBA" id="ARBA00022801"/>
    </source>
</evidence>
<protein>
    <submittedName>
        <fullName evidence="6">Arylsulfatase</fullName>
        <ecNumber evidence="6">3.1.6.1</ecNumber>
    </submittedName>
</protein>
<evidence type="ECO:0000256" key="4">
    <source>
        <dbReference type="ARBA" id="ARBA00022837"/>
    </source>
</evidence>
<keyword evidence="4" id="KW-0106">Calcium</keyword>
<dbReference type="PROSITE" id="PS00523">
    <property type="entry name" value="SULFATASE_1"/>
    <property type="match status" value="1"/>
</dbReference>
<dbReference type="Proteomes" id="UP000315003">
    <property type="component" value="Chromosome"/>
</dbReference>
<organism evidence="6 7">
    <name type="scientific">Stieleria bergensis</name>
    <dbReference type="NCBI Taxonomy" id="2528025"/>
    <lineage>
        <taxon>Bacteria</taxon>
        <taxon>Pseudomonadati</taxon>
        <taxon>Planctomycetota</taxon>
        <taxon>Planctomycetia</taxon>
        <taxon>Pirellulales</taxon>
        <taxon>Pirellulaceae</taxon>
        <taxon>Stieleria</taxon>
    </lineage>
</organism>